<dbReference type="EMBL" id="JADIKD010000011">
    <property type="protein sequence ID" value="MFK2918036.1"/>
    <property type="molecule type" value="Genomic_DNA"/>
</dbReference>
<keyword evidence="2" id="KW-0106">Calcium</keyword>
<dbReference type="InterPro" id="IPR008707">
    <property type="entry name" value="B-propeller_PilY1"/>
</dbReference>
<organism evidence="5 6">
    <name type="scientific">Dyella koreensis</name>
    <dbReference type="NCBI Taxonomy" id="311235"/>
    <lineage>
        <taxon>Bacteria</taxon>
        <taxon>Pseudomonadati</taxon>
        <taxon>Pseudomonadota</taxon>
        <taxon>Gammaproteobacteria</taxon>
        <taxon>Lysobacterales</taxon>
        <taxon>Rhodanobacteraceae</taxon>
        <taxon>Dyella</taxon>
    </lineage>
</organism>
<evidence type="ECO:0000256" key="2">
    <source>
        <dbReference type="ARBA" id="ARBA00022837"/>
    </source>
</evidence>
<evidence type="ECO:0000259" key="4">
    <source>
        <dbReference type="Pfam" id="PF05567"/>
    </source>
</evidence>
<dbReference type="Pfam" id="PF05567">
    <property type="entry name" value="T4P_PilY1"/>
    <property type="match status" value="1"/>
</dbReference>
<feature type="compositionally biased region" description="Polar residues" evidence="3">
    <location>
        <begin position="444"/>
        <end position="458"/>
    </location>
</feature>
<name>A0ABW8K791_9GAMM</name>
<accession>A0ABW8K791</accession>
<dbReference type="RefSeq" id="WP_379983792.1">
    <property type="nucleotide sequence ID" value="NZ_JADIKD010000011.1"/>
</dbReference>
<keyword evidence="6" id="KW-1185">Reference proteome</keyword>
<reference evidence="5 6" key="1">
    <citation type="submission" date="2020-10" db="EMBL/GenBank/DDBJ databases">
        <title>Phylogeny of dyella-like bacteria.</title>
        <authorList>
            <person name="Fu J."/>
        </authorList>
    </citation>
    <scope>NUCLEOTIDE SEQUENCE [LARGE SCALE GENOMIC DNA]</scope>
    <source>
        <strain evidence="5 6">BB4</strain>
    </source>
</reference>
<feature type="region of interest" description="Disordered" evidence="3">
    <location>
        <begin position="437"/>
        <end position="467"/>
    </location>
</feature>
<feature type="domain" description="PilY1 beta-propeller" evidence="4">
    <location>
        <begin position="791"/>
        <end position="1118"/>
    </location>
</feature>
<dbReference type="Proteomes" id="UP001620408">
    <property type="component" value="Unassembled WGS sequence"/>
</dbReference>
<keyword evidence="1" id="KW-0479">Metal-binding</keyword>
<comment type="caution">
    <text evidence="5">The sequence shown here is derived from an EMBL/GenBank/DDBJ whole genome shotgun (WGS) entry which is preliminary data.</text>
</comment>
<sequence>MHAPSQLGRRFGQALRKLFGTALAIWLLGAVYMPAVAATATRVAVDQQPLTLQPPIPPNIVLMLDDSGSMAWDYMPDACYLNGVTCTGTGSGTTSSGNGTDRVSAVVNDAMIDSNNNGVYYNPTVTYTPPVKADGSSYPNMTDITSVPVNGFSTSSSTVDITGYSNTDIRGENQGSNFSTLYYSTTSSNLATYSNKAASQSDCDNAYWNQSNDGNGDQWSSKTGICTFKYYPTYFQYSQDSNGGAGPYTDYYVAASSCASGDSNCVVASDTSGTAAPKGTAAGQNIANWFAYYHTRILMAKSGLMNAFSGLNKTFRVGFGSIDGNNTSGLPSSKYTYNDTYNNKTNAIANVTPFGDGSSSTDQKTAFWSWIVGEKASNGTPLRQALDQVGQYYQTTQPWSTMSTDPSSVSATTEIACRQSYTILTTDGFWNDDFSGPGNADGTAGTTVKGPNNQSYTYQPKDPFQDNNSDTLADVAMNYWETDLRPSTANSVPTSTADPAFWQHMTTFTMGLGFTPTGIQPVGTTIKQIFDWATGAGSSIGSFSWPTPASNSINNIADLAHAAVNGHGGFYSATSPAAFASGLSDALKRAAERVGTGASLAANSTQLTTGTVAYQANYYTAKWKGDLKSMAINAGNGAISTTPTWQASTQLTTSATANGTVLTFPSRTIYTYNPSATTGSPFVAFKNSTSTSSTSTPPALSSTQLAALGTDAATQMNVVNYLRGDNTLEMKNNGTYRNRDTPLGDIVDSQPVYVGPPNPNEFVNQTFSGINPSSSTSTDDFQWWAVGTTDSSGNPVASAASKRTPLVFVAANDGMLHAFNASTGSEVYAYLPGAVITSGVANLASSGYGGDSVPHQYYNDGELTVADVYLPSLTKINNSAWHTILVGTTGRGTAEAVYALDITDPGNITPLWERSAGDGQTNSNYIGQMTGKPVIAQVADGNWEVLIGNGYNSASGKAALLEFELDNGTLSIHTTDTTPNNGLAAPVAWMDDPTNGVSMEAYAGDLAGRVWTFPLAKFVTTGNGSNAVTTLNADLSTAGTKVFTATDPGGTAQPITAGMSAGRDPITGNVWVFFGTGQYLSSSDLAGKQVQSWYGVIVQSGQNPSSLPSLPTTRSNLVSRSIIFEQSGNPSATPPTVGLRAVSAGTAGDMTSKGGWYMDLVQPVTDSAGNITSTNAQGERMVTPSQFQGNLLLGTTRIPVVTDICNPSGSGWVMAINPFTGTNPSAGFFMANGGSGLVTLPNGTKVAAAGVGFSSLPNNPIFVGGDMLESFDNGSTSSLMTSGSTGGLTRVSWQELINP</sequence>
<proteinExistence type="predicted"/>
<evidence type="ECO:0000256" key="3">
    <source>
        <dbReference type="SAM" id="MobiDB-lite"/>
    </source>
</evidence>
<evidence type="ECO:0000313" key="6">
    <source>
        <dbReference type="Proteomes" id="UP001620408"/>
    </source>
</evidence>
<evidence type="ECO:0000313" key="5">
    <source>
        <dbReference type="EMBL" id="MFK2918036.1"/>
    </source>
</evidence>
<gene>
    <name evidence="5" type="ORF">ISS97_12240</name>
</gene>
<protein>
    <submittedName>
        <fullName evidence="5">Pilus assembly protein PilY</fullName>
    </submittedName>
</protein>
<evidence type="ECO:0000256" key="1">
    <source>
        <dbReference type="ARBA" id="ARBA00022723"/>
    </source>
</evidence>